<dbReference type="AlphaFoldDB" id="A0A2X0KG80"/>
<evidence type="ECO:0000256" key="1">
    <source>
        <dbReference type="SAM" id="SignalP"/>
    </source>
</evidence>
<dbReference type="Proteomes" id="UP000248889">
    <property type="component" value="Unassembled WGS sequence"/>
</dbReference>
<feature type="chain" id="PRO_5039508093" evidence="1">
    <location>
        <begin position="23"/>
        <end position="175"/>
    </location>
</feature>
<evidence type="ECO:0000313" key="2">
    <source>
        <dbReference type="EMBL" id="RAG85860.1"/>
    </source>
</evidence>
<feature type="signal peptide" evidence="1">
    <location>
        <begin position="1"/>
        <end position="22"/>
    </location>
</feature>
<accession>A0A2X0KG80</accession>
<evidence type="ECO:0000313" key="3">
    <source>
        <dbReference type="Proteomes" id="UP000248889"/>
    </source>
</evidence>
<dbReference type="PROSITE" id="PS51257">
    <property type="entry name" value="PROKAR_LIPOPROTEIN"/>
    <property type="match status" value="1"/>
</dbReference>
<reference evidence="2 3" key="1">
    <citation type="submission" date="2018-06" db="EMBL/GenBank/DDBJ databases">
        <title>Streptacidiphilus pinicola sp. nov., isolated from pine grove soil.</title>
        <authorList>
            <person name="Roh S.G."/>
            <person name="Park S."/>
            <person name="Kim M.-K."/>
            <person name="Yun B.-R."/>
            <person name="Park J."/>
            <person name="Kim M.J."/>
            <person name="Kim Y.S."/>
            <person name="Kim S.B."/>
        </authorList>
    </citation>
    <scope>NUCLEOTIDE SEQUENCE [LARGE SCALE GENOMIC DNA]</scope>
    <source>
        <strain evidence="2 3">MMS16-CNU450</strain>
    </source>
</reference>
<dbReference type="EMBL" id="QKYN01000037">
    <property type="protein sequence ID" value="RAG85860.1"/>
    <property type="molecule type" value="Genomic_DNA"/>
</dbReference>
<dbReference type="RefSeq" id="WP_111500563.1">
    <property type="nucleotide sequence ID" value="NZ_QKYN01000037.1"/>
</dbReference>
<protein>
    <submittedName>
        <fullName evidence="2">Uncharacterized protein</fullName>
    </submittedName>
</protein>
<keyword evidence="1" id="KW-0732">Signal</keyword>
<organism evidence="2 3">
    <name type="scientific">Streptacidiphilus pinicola</name>
    <dbReference type="NCBI Taxonomy" id="2219663"/>
    <lineage>
        <taxon>Bacteria</taxon>
        <taxon>Bacillati</taxon>
        <taxon>Actinomycetota</taxon>
        <taxon>Actinomycetes</taxon>
        <taxon>Kitasatosporales</taxon>
        <taxon>Streptomycetaceae</taxon>
        <taxon>Streptacidiphilus</taxon>
    </lineage>
</organism>
<gene>
    <name evidence="2" type="ORF">DN069_10195</name>
</gene>
<dbReference type="OrthoDB" id="4249885at2"/>
<comment type="caution">
    <text evidence="2">The sequence shown here is derived from an EMBL/GenBank/DDBJ whole genome shotgun (WGS) entry which is preliminary data.</text>
</comment>
<proteinExistence type="predicted"/>
<sequence length="175" mass="18387">MPRRSSVRRAAVAVLLIAPALAACSSGHSGASAPVGATTSVGASASAAASSAPTPSASPSVDYPTTLAAPGTAPMQVRDAFAVLQATYNDGCTTPGNCAYFLNRVLSNLDDLDNAMKASPEGTGHFRQPLTWIDRLHTALAADFSFTNLQKHQKQLVATRDEINTWMQSHPEDYR</sequence>
<keyword evidence="3" id="KW-1185">Reference proteome</keyword>
<name>A0A2X0KG80_9ACTN</name>